<proteinExistence type="predicted"/>
<dbReference type="SUPFAM" id="SSF74653">
    <property type="entry name" value="TolA/TonB C-terminal domain"/>
    <property type="match status" value="1"/>
</dbReference>
<feature type="chain" id="PRO_5047345669" evidence="6">
    <location>
        <begin position="29"/>
        <end position="268"/>
    </location>
</feature>
<dbReference type="PRINTS" id="PR01217">
    <property type="entry name" value="PRICHEXTENSN"/>
</dbReference>
<name>A0ABW7F3I1_9BURK</name>
<feature type="compositionally biased region" description="Pro residues" evidence="5">
    <location>
        <begin position="69"/>
        <end position="84"/>
    </location>
</feature>
<dbReference type="InterPro" id="IPR037682">
    <property type="entry name" value="TonB_C"/>
</dbReference>
<protein>
    <submittedName>
        <fullName evidence="8">Energy transducer TonB</fullName>
    </submittedName>
</protein>
<keyword evidence="3" id="KW-1133">Transmembrane helix</keyword>
<comment type="subcellular location">
    <subcellularLocation>
        <location evidence="1">Membrane</location>
        <topology evidence="1">Single-pass membrane protein</topology>
    </subcellularLocation>
</comment>
<evidence type="ECO:0000256" key="4">
    <source>
        <dbReference type="ARBA" id="ARBA00023136"/>
    </source>
</evidence>
<comment type="caution">
    <text evidence="8">The sequence shown here is derived from an EMBL/GenBank/DDBJ whole genome shotgun (WGS) entry which is preliminary data.</text>
</comment>
<dbReference type="EMBL" id="JBIGHV010000004">
    <property type="protein sequence ID" value="MFG6430674.1"/>
    <property type="molecule type" value="Genomic_DNA"/>
</dbReference>
<feature type="compositionally biased region" description="Pro residues" evidence="5">
    <location>
        <begin position="94"/>
        <end position="114"/>
    </location>
</feature>
<dbReference type="Proteomes" id="UP001606210">
    <property type="component" value="Unassembled WGS sequence"/>
</dbReference>
<evidence type="ECO:0000256" key="6">
    <source>
        <dbReference type="SAM" id="SignalP"/>
    </source>
</evidence>
<evidence type="ECO:0000256" key="5">
    <source>
        <dbReference type="SAM" id="MobiDB-lite"/>
    </source>
</evidence>
<feature type="region of interest" description="Disordered" evidence="5">
    <location>
        <begin position="61"/>
        <end position="132"/>
    </location>
</feature>
<keyword evidence="4" id="KW-0472">Membrane</keyword>
<feature type="signal peptide" evidence="6">
    <location>
        <begin position="1"/>
        <end position="28"/>
    </location>
</feature>
<accession>A0ABW7F3I1</accession>
<dbReference type="Pfam" id="PF03544">
    <property type="entry name" value="TonB_C"/>
    <property type="match status" value="1"/>
</dbReference>
<evidence type="ECO:0000256" key="2">
    <source>
        <dbReference type="ARBA" id="ARBA00022692"/>
    </source>
</evidence>
<dbReference type="RefSeq" id="WP_394479103.1">
    <property type="nucleotide sequence ID" value="NZ_JBIGHV010000004.1"/>
</dbReference>
<evidence type="ECO:0000256" key="3">
    <source>
        <dbReference type="ARBA" id="ARBA00022989"/>
    </source>
</evidence>
<feature type="domain" description="TonB C-terminal" evidence="7">
    <location>
        <begin position="206"/>
        <end position="263"/>
    </location>
</feature>
<feature type="compositionally biased region" description="Low complexity" evidence="5">
    <location>
        <begin position="115"/>
        <end position="132"/>
    </location>
</feature>
<evidence type="ECO:0000256" key="1">
    <source>
        <dbReference type="ARBA" id="ARBA00004167"/>
    </source>
</evidence>
<dbReference type="NCBIfam" id="TIGR01352">
    <property type="entry name" value="tonB_Cterm"/>
    <property type="match status" value="1"/>
</dbReference>
<gene>
    <name evidence="8" type="ORF">ACG00Y_12170</name>
</gene>
<evidence type="ECO:0000313" key="9">
    <source>
        <dbReference type="Proteomes" id="UP001606210"/>
    </source>
</evidence>
<evidence type="ECO:0000259" key="7">
    <source>
        <dbReference type="Pfam" id="PF03544"/>
    </source>
</evidence>
<reference evidence="8 9" key="1">
    <citation type="submission" date="2024-08" db="EMBL/GenBank/DDBJ databases">
        <authorList>
            <person name="Lu H."/>
        </authorList>
    </citation>
    <scope>NUCLEOTIDE SEQUENCE [LARGE SCALE GENOMIC DNA]</scope>
    <source>
        <strain evidence="8 9">LYH14W</strain>
    </source>
</reference>
<keyword evidence="9" id="KW-1185">Reference proteome</keyword>
<sequence>MTLGPRPRLTLELTAITAALLLSPAAFAQTTAPGANNGLERAQKAADAVFHWIKLNGEKGANRQAPAAAPTPTPPAAAPAPRRPAPVAAAPRPTTTPTPAPPPVLASAPAPAPAERPAYTPPESAAPAFAAAPAASESQLQADSAPVMLAAATPTPAPDAPLTVAARAAEPSPPPPPQEEEAEVPLKLLSRVNPAIPAQMQRQSFRDAYARVKFTVAPDGSVSKAETIKTSHNRLGMVAVDAVKQWRFAPIPAPREVAIEFAFNNLED</sequence>
<organism evidence="8 9">
    <name type="scientific">Pelomonas parva</name>
    <dbReference type="NCBI Taxonomy" id="3299032"/>
    <lineage>
        <taxon>Bacteria</taxon>
        <taxon>Pseudomonadati</taxon>
        <taxon>Pseudomonadota</taxon>
        <taxon>Betaproteobacteria</taxon>
        <taxon>Burkholderiales</taxon>
        <taxon>Sphaerotilaceae</taxon>
        <taxon>Roseateles</taxon>
    </lineage>
</organism>
<dbReference type="InterPro" id="IPR006260">
    <property type="entry name" value="TonB/TolA_C"/>
</dbReference>
<evidence type="ECO:0000313" key="8">
    <source>
        <dbReference type="EMBL" id="MFG6430674.1"/>
    </source>
</evidence>
<keyword evidence="2" id="KW-0812">Transmembrane</keyword>
<keyword evidence="6" id="KW-0732">Signal</keyword>
<dbReference type="Gene3D" id="3.30.2420.10">
    <property type="entry name" value="TonB"/>
    <property type="match status" value="1"/>
</dbReference>